<accession>A0A162J8B6</accession>
<dbReference type="PANTHER" id="PTHR46072">
    <property type="entry name" value="AMIDASE-RELATED-RELATED"/>
    <property type="match status" value="1"/>
</dbReference>
<dbReference type="PANTHER" id="PTHR46072:SF7">
    <property type="entry name" value="AMIDASE"/>
    <property type="match status" value="1"/>
</dbReference>
<dbReference type="EC" id="3.5.1.4" evidence="3"/>
<sequence length="560" mass="59870">MGSVAPSWQDKAEKKRQAVLDLIPPAWRLPLPLPSTKAQKNVTGAFVQQYLTPHEVEITEATAAQIVAKTTAGAWTATDVVTAFCHRAALAHQLTNCLHEIFFDQAIAEAARLDAQMAAGHGPAGPLHGLPVSFKDQFHVRGVETTMGYVGWIGTFEGQTGTGQEKEAESELVREVRALGGVPFCKTSLPHTVMSGETWNNIVGFTYNPHNRLMSCGGSSGGEGALLAMRGSPIGFGTDIGGSIRIPSAFNGLYGLRPSFGRVPYLGAANSMPGQNSIPSVCGPLAASPGALKLMLQAVLQQEPWLHDPAVVELPWRALLATLPATAGTPLTFGLWAGDGLVSPLPPVQRAFDTVKDRIHALGHHTIVWTPPSHDEATELAVEAFTADGGIDIHHHIGLSGEPLQPRIQAMYGDKPSAPKTADALSAFNLRLGRYRKAYMDYWNSTAALTKSGAPVDAVLAPVAPHAALELGKALHIGYTPWVNTLDYTAVVFPVTKVDPAQDQLATDYEPRSALDKTIRDEYDPQLQEGTPVGLQLVGRRFQEEKVLALVEMLSDALAA</sequence>
<evidence type="ECO:0000259" key="6">
    <source>
        <dbReference type="Pfam" id="PF01425"/>
    </source>
</evidence>
<reference evidence="7 8" key="1">
    <citation type="journal article" date="2016" name="Genome Biol. Evol.">
        <title>Divergent and convergent evolution of fungal pathogenicity.</title>
        <authorList>
            <person name="Shang Y."/>
            <person name="Xiao G."/>
            <person name="Zheng P."/>
            <person name="Cen K."/>
            <person name="Zhan S."/>
            <person name="Wang C."/>
        </authorList>
    </citation>
    <scope>NUCLEOTIDE SEQUENCE [LARGE SCALE GENOMIC DNA]</scope>
    <source>
        <strain evidence="7 8">RCEF 264</strain>
    </source>
</reference>
<evidence type="ECO:0000313" key="8">
    <source>
        <dbReference type="Proteomes" id="UP000076874"/>
    </source>
</evidence>
<feature type="active site" description="Charge relay system" evidence="5">
    <location>
        <position position="135"/>
    </location>
</feature>
<dbReference type="PIRSF" id="PIRSF001221">
    <property type="entry name" value="Amidase_fungi"/>
    <property type="match status" value="1"/>
</dbReference>
<dbReference type="EMBL" id="AZHD01000003">
    <property type="protein sequence ID" value="OAA65242.1"/>
    <property type="molecule type" value="Genomic_DNA"/>
</dbReference>
<dbReference type="Pfam" id="PF01425">
    <property type="entry name" value="Amidase"/>
    <property type="match status" value="1"/>
</dbReference>
<comment type="catalytic activity">
    <reaction evidence="1">
        <text>a monocarboxylic acid amide + H2O = a monocarboxylate + NH4(+)</text>
        <dbReference type="Rhea" id="RHEA:12020"/>
        <dbReference type="ChEBI" id="CHEBI:15377"/>
        <dbReference type="ChEBI" id="CHEBI:28938"/>
        <dbReference type="ChEBI" id="CHEBI:35757"/>
        <dbReference type="ChEBI" id="CHEBI:83628"/>
        <dbReference type="EC" id="3.5.1.4"/>
    </reaction>
</comment>
<gene>
    <name evidence="7" type="ORF">SPI_02029</name>
</gene>
<dbReference type="OrthoDB" id="6428749at2759"/>
<dbReference type="AlphaFoldDB" id="A0A162J8B6"/>
<comment type="similarity">
    <text evidence="2">Belongs to the amidase family.</text>
</comment>
<evidence type="ECO:0000313" key="7">
    <source>
        <dbReference type="EMBL" id="OAA65242.1"/>
    </source>
</evidence>
<evidence type="ECO:0000256" key="1">
    <source>
        <dbReference type="ARBA" id="ARBA00001311"/>
    </source>
</evidence>
<dbReference type="InterPro" id="IPR023631">
    <property type="entry name" value="Amidase_dom"/>
</dbReference>
<dbReference type="STRING" id="1081102.A0A162J8B6"/>
<name>A0A162J8B6_9HYPO</name>
<dbReference type="Proteomes" id="UP000076874">
    <property type="component" value="Unassembled WGS sequence"/>
</dbReference>
<feature type="domain" description="Amidase" evidence="6">
    <location>
        <begin position="79"/>
        <end position="548"/>
    </location>
</feature>
<dbReference type="SUPFAM" id="SSF75304">
    <property type="entry name" value="Amidase signature (AS) enzymes"/>
    <property type="match status" value="1"/>
</dbReference>
<organism evidence="7 8">
    <name type="scientific">Niveomyces insectorum RCEF 264</name>
    <dbReference type="NCBI Taxonomy" id="1081102"/>
    <lineage>
        <taxon>Eukaryota</taxon>
        <taxon>Fungi</taxon>
        <taxon>Dikarya</taxon>
        <taxon>Ascomycota</taxon>
        <taxon>Pezizomycotina</taxon>
        <taxon>Sordariomycetes</taxon>
        <taxon>Hypocreomycetidae</taxon>
        <taxon>Hypocreales</taxon>
        <taxon>Cordycipitaceae</taxon>
        <taxon>Niveomyces</taxon>
    </lineage>
</organism>
<feature type="active site" description="Charge relay system" evidence="5">
    <location>
        <position position="219"/>
    </location>
</feature>
<evidence type="ECO:0000256" key="5">
    <source>
        <dbReference type="PIRSR" id="PIRSR001221-1"/>
    </source>
</evidence>
<dbReference type="InterPro" id="IPR036928">
    <property type="entry name" value="AS_sf"/>
</dbReference>
<dbReference type="InterPro" id="IPR020556">
    <property type="entry name" value="Amidase_CS"/>
</dbReference>
<dbReference type="Gene3D" id="3.90.1300.10">
    <property type="entry name" value="Amidase signature (AS) domain"/>
    <property type="match status" value="1"/>
</dbReference>
<comment type="caution">
    <text evidence="7">The sequence shown here is derived from an EMBL/GenBank/DDBJ whole genome shotgun (WGS) entry which is preliminary data.</text>
</comment>
<evidence type="ECO:0000256" key="2">
    <source>
        <dbReference type="ARBA" id="ARBA00009199"/>
    </source>
</evidence>
<dbReference type="PROSITE" id="PS00571">
    <property type="entry name" value="AMIDASES"/>
    <property type="match status" value="1"/>
</dbReference>
<proteinExistence type="inferred from homology"/>
<evidence type="ECO:0000256" key="3">
    <source>
        <dbReference type="ARBA" id="ARBA00012922"/>
    </source>
</evidence>
<feature type="active site" description="Acyl-ester intermediate" evidence="5">
    <location>
        <position position="243"/>
    </location>
</feature>
<dbReference type="GO" id="GO:0004040">
    <property type="term" value="F:amidase activity"/>
    <property type="evidence" value="ECO:0007669"/>
    <property type="project" value="UniProtKB-EC"/>
</dbReference>
<keyword evidence="4" id="KW-0378">Hydrolase</keyword>
<evidence type="ECO:0000256" key="4">
    <source>
        <dbReference type="ARBA" id="ARBA00022801"/>
    </source>
</evidence>
<keyword evidence="8" id="KW-1185">Reference proteome</keyword>
<protein>
    <recommendedName>
        <fullName evidence="3">amidase</fullName>
        <ecNumber evidence="3">3.5.1.4</ecNumber>
    </recommendedName>
</protein>